<name>A0A699J1W4_TANCI</name>
<dbReference type="PANTHER" id="PTHR48434:SF1">
    <property type="entry name" value="(RAPE) HYPOTHETICAL PROTEIN"/>
    <property type="match status" value="1"/>
</dbReference>
<evidence type="ECO:0000313" key="2">
    <source>
        <dbReference type="EMBL" id="GFA03849.1"/>
    </source>
</evidence>
<organism evidence="2">
    <name type="scientific">Tanacetum cinerariifolium</name>
    <name type="common">Dalmatian daisy</name>
    <name type="synonym">Chrysanthemum cinerariifolium</name>
    <dbReference type="NCBI Taxonomy" id="118510"/>
    <lineage>
        <taxon>Eukaryota</taxon>
        <taxon>Viridiplantae</taxon>
        <taxon>Streptophyta</taxon>
        <taxon>Embryophyta</taxon>
        <taxon>Tracheophyta</taxon>
        <taxon>Spermatophyta</taxon>
        <taxon>Magnoliopsida</taxon>
        <taxon>eudicotyledons</taxon>
        <taxon>Gunneridae</taxon>
        <taxon>Pentapetalae</taxon>
        <taxon>asterids</taxon>
        <taxon>campanulids</taxon>
        <taxon>Asterales</taxon>
        <taxon>Asteraceae</taxon>
        <taxon>Asteroideae</taxon>
        <taxon>Anthemideae</taxon>
        <taxon>Anthemidinae</taxon>
        <taxon>Tanacetum</taxon>
    </lineage>
</organism>
<gene>
    <name evidence="2" type="ORF">Tci_575821</name>
</gene>
<feature type="compositionally biased region" description="Low complexity" evidence="1">
    <location>
        <begin position="12"/>
        <end position="25"/>
    </location>
</feature>
<proteinExistence type="predicted"/>
<dbReference type="AlphaFoldDB" id="A0A699J1W4"/>
<feature type="compositionally biased region" description="Polar residues" evidence="1">
    <location>
        <begin position="61"/>
        <end position="79"/>
    </location>
</feature>
<feature type="non-terminal residue" evidence="2">
    <location>
        <position position="201"/>
    </location>
</feature>
<comment type="caution">
    <text evidence="2">The sequence shown here is derived from an EMBL/GenBank/DDBJ whole genome shotgun (WGS) entry which is preliminary data.</text>
</comment>
<protein>
    <submittedName>
        <fullName evidence="2">Uncharacterized protein</fullName>
    </submittedName>
</protein>
<sequence length="201" mass="23293">MTSQEKKIAITPKPKLPSSSSPSSSLIAQNRFIPLSPYSSSYGQRPRPTYSALAHIPRMSPNLNKSPSTALSSTNITKSSPEKEFHENPNRHVIKILEPLEEKKLDQGFVSLTKYLYPRNTPFYNNDWQTREYYETILQETQSIVVYHTYNKENPKKIEYSKVKIFKVISLEEWGNKPHTNKVLAGYSEYPAYNYYDYQEA</sequence>
<reference evidence="2" key="1">
    <citation type="journal article" date="2019" name="Sci. Rep.">
        <title>Draft genome of Tanacetum cinerariifolium, the natural source of mosquito coil.</title>
        <authorList>
            <person name="Yamashiro T."/>
            <person name="Shiraishi A."/>
            <person name="Satake H."/>
            <person name="Nakayama K."/>
        </authorList>
    </citation>
    <scope>NUCLEOTIDE SEQUENCE</scope>
</reference>
<dbReference type="PANTHER" id="PTHR48434">
    <property type="entry name" value="(RAPE) HYPOTHETICAL PROTEIN"/>
    <property type="match status" value="1"/>
</dbReference>
<evidence type="ECO:0000256" key="1">
    <source>
        <dbReference type="SAM" id="MobiDB-lite"/>
    </source>
</evidence>
<accession>A0A699J1W4</accession>
<dbReference type="EMBL" id="BKCJ010359514">
    <property type="protein sequence ID" value="GFA03849.1"/>
    <property type="molecule type" value="Genomic_DNA"/>
</dbReference>
<feature type="region of interest" description="Disordered" evidence="1">
    <location>
        <begin position="1"/>
        <end position="25"/>
    </location>
</feature>
<feature type="region of interest" description="Disordered" evidence="1">
    <location>
        <begin position="59"/>
        <end position="87"/>
    </location>
</feature>